<gene>
    <name evidence="2" type="ORF">A7E78_01310</name>
</gene>
<dbReference type="EMBL" id="CP015519">
    <property type="protein sequence ID" value="APG26617.1"/>
    <property type="molecule type" value="Genomic_DNA"/>
</dbReference>
<feature type="signal peptide" evidence="1">
    <location>
        <begin position="1"/>
        <end position="23"/>
    </location>
</feature>
<organism evidence="2 3">
    <name type="scientific">Syntrophotalea acetylenivorans</name>
    <dbReference type="NCBI Taxonomy" id="1842532"/>
    <lineage>
        <taxon>Bacteria</taxon>
        <taxon>Pseudomonadati</taxon>
        <taxon>Thermodesulfobacteriota</taxon>
        <taxon>Desulfuromonadia</taxon>
        <taxon>Desulfuromonadales</taxon>
        <taxon>Syntrophotaleaceae</taxon>
        <taxon>Syntrophotalea</taxon>
    </lineage>
</organism>
<evidence type="ECO:0000313" key="2">
    <source>
        <dbReference type="EMBL" id="APG26617.1"/>
    </source>
</evidence>
<keyword evidence="1" id="KW-0732">Signal</keyword>
<evidence type="ECO:0000313" key="3">
    <source>
        <dbReference type="Proteomes" id="UP000182517"/>
    </source>
</evidence>
<evidence type="ECO:0008006" key="4">
    <source>
        <dbReference type="Google" id="ProtNLM"/>
    </source>
</evidence>
<keyword evidence="3" id="KW-1185">Reference proteome</keyword>
<name>A0A1L3GKY0_9BACT</name>
<reference evidence="2 3" key="1">
    <citation type="journal article" date="2017" name="Genome Announc.">
        <title>Complete Genome Sequences of Two Acetylene-Fermenting Pelobacter acetylenicus Strains.</title>
        <authorList>
            <person name="Sutton J.M."/>
            <person name="Baesman S.M."/>
            <person name="Fierst J.L."/>
            <person name="Poret-Peterson A.T."/>
            <person name="Oremland R.S."/>
            <person name="Dunlap D.S."/>
            <person name="Akob D.M."/>
        </authorList>
    </citation>
    <scope>NUCLEOTIDE SEQUENCE [LARGE SCALE GENOMIC DNA]</scope>
    <source>
        <strain evidence="2 3">SFB93</strain>
    </source>
</reference>
<dbReference type="AlphaFoldDB" id="A0A1L3GKY0"/>
<dbReference type="KEGG" id="pef:A7E78_01310"/>
<protein>
    <recommendedName>
        <fullName evidence="4">Lipoprotein</fullName>
    </recommendedName>
</protein>
<dbReference type="Proteomes" id="UP000182517">
    <property type="component" value="Chromosome"/>
</dbReference>
<proteinExistence type="predicted"/>
<accession>A0A1L3GKY0</accession>
<evidence type="ECO:0000256" key="1">
    <source>
        <dbReference type="SAM" id="SignalP"/>
    </source>
</evidence>
<sequence>MTMRRKRHLFLGLLALLVGITPACTSYKSQEVSFKPPTAYGNMQQVAGSQIAAQSYADSSAAKQAFGFDIRSAGLLPVQVIIDNGGDSALDVVPEQTFLIDAEGNLWSLLDSRTAYQRVEKSSEYARIAKGGGKGSLLGGAGGAAIGAAIGILTGDSVAEAAFRGAAVGAAGGAVIGGTQASTSGDASRQIGRDLATKQLVNQAVQPGSLANGFLFFPGEAPSAAQLRLQIRETQSGLVHKVMIPLP</sequence>
<dbReference type="STRING" id="1842532.A7E78_01310"/>
<feature type="chain" id="PRO_5012363079" description="Lipoprotein" evidence="1">
    <location>
        <begin position="24"/>
        <end position="247"/>
    </location>
</feature>